<dbReference type="PANTHER" id="PTHR43861">
    <property type="entry name" value="TRANS-ACONITATE 2-METHYLTRANSFERASE-RELATED"/>
    <property type="match status" value="1"/>
</dbReference>
<protein>
    <submittedName>
        <fullName evidence="4">Methyltransferase</fullName>
    </submittedName>
</protein>
<accession>A0ABQ6EGU5</accession>
<dbReference type="PANTHER" id="PTHR43861:SF1">
    <property type="entry name" value="TRANS-ACONITATE 2-METHYLTRANSFERASE"/>
    <property type="match status" value="1"/>
</dbReference>
<keyword evidence="5" id="KW-1185">Reference proteome</keyword>
<dbReference type="Pfam" id="PF13649">
    <property type="entry name" value="Methyltransf_25"/>
    <property type="match status" value="1"/>
</dbReference>
<evidence type="ECO:0000256" key="2">
    <source>
        <dbReference type="ARBA" id="ARBA00022679"/>
    </source>
</evidence>
<dbReference type="InterPro" id="IPR029063">
    <property type="entry name" value="SAM-dependent_MTases_sf"/>
</dbReference>
<evidence type="ECO:0000256" key="1">
    <source>
        <dbReference type="ARBA" id="ARBA00022603"/>
    </source>
</evidence>
<dbReference type="EMBL" id="BSPT01000077">
    <property type="protein sequence ID" value="GLT07041.1"/>
    <property type="molecule type" value="Genomic_DNA"/>
</dbReference>
<dbReference type="SUPFAM" id="SSF53335">
    <property type="entry name" value="S-adenosyl-L-methionine-dependent methyltransferases"/>
    <property type="match status" value="1"/>
</dbReference>
<dbReference type="CDD" id="cd02440">
    <property type="entry name" value="AdoMet_MTases"/>
    <property type="match status" value="1"/>
</dbReference>
<organism evidence="4 5">
    <name type="scientific">Sphingomonas psychrolutea</name>
    <dbReference type="NCBI Taxonomy" id="1259676"/>
    <lineage>
        <taxon>Bacteria</taxon>
        <taxon>Pseudomonadati</taxon>
        <taxon>Pseudomonadota</taxon>
        <taxon>Alphaproteobacteria</taxon>
        <taxon>Sphingomonadales</taxon>
        <taxon>Sphingomonadaceae</taxon>
        <taxon>Sphingomonas</taxon>
    </lineage>
</organism>
<dbReference type="GO" id="GO:0032259">
    <property type="term" value="P:methylation"/>
    <property type="evidence" value="ECO:0007669"/>
    <property type="project" value="UniProtKB-KW"/>
</dbReference>
<evidence type="ECO:0000313" key="4">
    <source>
        <dbReference type="EMBL" id="GLT07041.1"/>
    </source>
</evidence>
<reference evidence="5" key="1">
    <citation type="journal article" date="2019" name="Int. J. Syst. Evol. Microbiol.">
        <title>The Global Catalogue of Microorganisms (GCM) 10K type strain sequencing project: providing services to taxonomists for standard genome sequencing and annotation.</title>
        <authorList>
            <consortium name="The Broad Institute Genomics Platform"/>
            <consortium name="The Broad Institute Genome Sequencing Center for Infectious Disease"/>
            <person name="Wu L."/>
            <person name="Ma J."/>
        </authorList>
    </citation>
    <scope>NUCLEOTIDE SEQUENCE [LARGE SCALE GENOMIC DNA]</scope>
    <source>
        <strain evidence="5">NBRC 109639</strain>
    </source>
</reference>
<evidence type="ECO:0000313" key="5">
    <source>
        <dbReference type="Proteomes" id="UP001157117"/>
    </source>
</evidence>
<dbReference type="GO" id="GO:0008168">
    <property type="term" value="F:methyltransferase activity"/>
    <property type="evidence" value="ECO:0007669"/>
    <property type="project" value="UniProtKB-KW"/>
</dbReference>
<dbReference type="Proteomes" id="UP001157117">
    <property type="component" value="Unassembled WGS sequence"/>
</dbReference>
<evidence type="ECO:0000259" key="3">
    <source>
        <dbReference type="Pfam" id="PF13649"/>
    </source>
</evidence>
<keyword evidence="2" id="KW-0808">Transferase</keyword>
<dbReference type="InterPro" id="IPR041698">
    <property type="entry name" value="Methyltransf_25"/>
</dbReference>
<sequence length="247" mass="27149">MRMPVDDAFARYDMAILYDSFNTHGVDDDFYLGLSTAPCRILDLGCGTGSLSLRLAALGHSVTGLDPAPGMLTVAREKDKAGRVRWIAGDARDFALGETFNLIIMTGHVFQVFLEDEETLAVLANARKHLARDGQLVFESRNPFARAWECWTAEKTREQTDVAGVGPVEVFYHVNGVWDDLVRFDAVFTLLETGEQRISPSTLRFPSPEAIAKLLTEAGFSSVEWMGDWVGSAFAPDSAEIIAIARA</sequence>
<comment type="caution">
    <text evidence="4">The sequence shown here is derived from an EMBL/GenBank/DDBJ whole genome shotgun (WGS) entry which is preliminary data.</text>
</comment>
<gene>
    <name evidence="4" type="ORF">GCM10007926_39790</name>
</gene>
<proteinExistence type="predicted"/>
<keyword evidence="1 4" id="KW-0489">Methyltransferase</keyword>
<name>A0ABQ6EGU5_9SPHN</name>
<dbReference type="Gene3D" id="3.40.50.150">
    <property type="entry name" value="Vaccinia Virus protein VP39"/>
    <property type="match status" value="1"/>
</dbReference>
<feature type="domain" description="Methyltransferase" evidence="3">
    <location>
        <begin position="41"/>
        <end position="134"/>
    </location>
</feature>